<evidence type="ECO:0000256" key="1">
    <source>
        <dbReference type="SAM" id="SignalP"/>
    </source>
</evidence>
<dbReference type="Proteomes" id="UP000476934">
    <property type="component" value="Unassembled WGS sequence"/>
</dbReference>
<dbReference type="Gene3D" id="3.10.450.40">
    <property type="match status" value="1"/>
</dbReference>
<organism evidence="3 4">
    <name type="scientific">Heyndrickxia ginsengihumi</name>
    <dbReference type="NCBI Taxonomy" id="363870"/>
    <lineage>
        <taxon>Bacteria</taxon>
        <taxon>Bacillati</taxon>
        <taxon>Bacillota</taxon>
        <taxon>Bacilli</taxon>
        <taxon>Bacillales</taxon>
        <taxon>Bacillaceae</taxon>
        <taxon>Heyndrickxia</taxon>
    </lineage>
</organism>
<feature type="signal peptide" evidence="1">
    <location>
        <begin position="1"/>
        <end position="20"/>
    </location>
</feature>
<protein>
    <submittedName>
        <fullName evidence="3">Peptidase M4</fullName>
    </submittedName>
</protein>
<feature type="domain" description="PepSY" evidence="2">
    <location>
        <begin position="38"/>
        <end position="95"/>
    </location>
</feature>
<name>A0A6M0P3F7_9BACI</name>
<reference evidence="3 4" key="1">
    <citation type="submission" date="2020-03" db="EMBL/GenBank/DDBJ databases">
        <title>Bacillus aquiflavi sp. nov., isolated from yellow water of strong flavor Chinese baijiu in Yibin region of China.</title>
        <authorList>
            <person name="Xie J."/>
        </authorList>
    </citation>
    <scope>NUCLEOTIDE SEQUENCE [LARGE SCALE GENOMIC DNA]</scope>
    <source>
        <strain evidence="3 4">Gsoil 114</strain>
    </source>
</reference>
<keyword evidence="4" id="KW-1185">Reference proteome</keyword>
<feature type="chain" id="PRO_5038669340" evidence="1">
    <location>
        <begin position="21"/>
        <end position="99"/>
    </location>
</feature>
<dbReference type="OrthoDB" id="5361545at2"/>
<evidence type="ECO:0000259" key="2">
    <source>
        <dbReference type="Pfam" id="PF03413"/>
    </source>
</evidence>
<sequence length="99" mass="11334">MKKIVLSIAILLSISIGAYFQEGHAKVENTMQTKHHHISEKQAREIALKRVKGKVIHVELEKDNGNTYYEVKMKASNNIYKLEIDTKTGKIVEIEKVNE</sequence>
<gene>
    <name evidence="3" type="ORF">G4D61_03890</name>
</gene>
<dbReference type="AlphaFoldDB" id="A0A6M0P3F7"/>
<evidence type="ECO:0000313" key="4">
    <source>
        <dbReference type="Proteomes" id="UP000476934"/>
    </source>
</evidence>
<dbReference type="EMBL" id="JAAIWK010000004">
    <property type="protein sequence ID" value="NEY19111.1"/>
    <property type="molecule type" value="Genomic_DNA"/>
</dbReference>
<dbReference type="RefSeq" id="WP_025730400.1">
    <property type="nucleotide sequence ID" value="NZ_JAAIWK010000004.1"/>
</dbReference>
<comment type="caution">
    <text evidence="3">The sequence shown here is derived from an EMBL/GenBank/DDBJ whole genome shotgun (WGS) entry which is preliminary data.</text>
</comment>
<dbReference type="Pfam" id="PF03413">
    <property type="entry name" value="PepSY"/>
    <property type="match status" value="1"/>
</dbReference>
<evidence type="ECO:0000313" key="3">
    <source>
        <dbReference type="EMBL" id="NEY19111.1"/>
    </source>
</evidence>
<keyword evidence="1" id="KW-0732">Signal</keyword>
<accession>A0A6M0P3F7</accession>
<proteinExistence type="predicted"/>
<dbReference type="InterPro" id="IPR025711">
    <property type="entry name" value="PepSY"/>
</dbReference>